<dbReference type="InterPro" id="IPR005467">
    <property type="entry name" value="His_kinase_dom"/>
</dbReference>
<dbReference type="InterPro" id="IPR036097">
    <property type="entry name" value="HisK_dim/P_sf"/>
</dbReference>
<dbReference type="InterPro" id="IPR003594">
    <property type="entry name" value="HATPase_dom"/>
</dbReference>
<dbReference type="Pfam" id="PF02518">
    <property type="entry name" value="HATPase_c"/>
    <property type="match status" value="1"/>
</dbReference>
<dbReference type="Gene3D" id="1.10.287.130">
    <property type="match status" value="1"/>
</dbReference>
<evidence type="ECO:0000256" key="2">
    <source>
        <dbReference type="ARBA" id="ARBA00012438"/>
    </source>
</evidence>
<dbReference type="SUPFAM" id="SSF47384">
    <property type="entry name" value="Homodimeric domain of signal transducing histidine kinase"/>
    <property type="match status" value="1"/>
</dbReference>
<dbReference type="EMBL" id="JAUTWS010000159">
    <property type="protein sequence ID" value="MDO9714073.1"/>
    <property type="molecule type" value="Genomic_DNA"/>
</dbReference>
<dbReference type="GO" id="GO:0005524">
    <property type="term" value="F:ATP binding"/>
    <property type="evidence" value="ECO:0007669"/>
    <property type="project" value="UniProtKB-KW"/>
</dbReference>
<evidence type="ECO:0000259" key="5">
    <source>
        <dbReference type="PROSITE" id="PS50109"/>
    </source>
</evidence>
<dbReference type="InterPro" id="IPR036890">
    <property type="entry name" value="HATPase_C_sf"/>
</dbReference>
<dbReference type="SUPFAM" id="SSF55874">
    <property type="entry name" value="ATPase domain of HSP90 chaperone/DNA topoisomerase II/histidine kinase"/>
    <property type="match status" value="1"/>
</dbReference>
<keyword evidence="3" id="KW-0597">Phosphoprotein</keyword>
<evidence type="ECO:0000256" key="1">
    <source>
        <dbReference type="ARBA" id="ARBA00000085"/>
    </source>
</evidence>
<dbReference type="PROSITE" id="PS50109">
    <property type="entry name" value="HIS_KIN"/>
    <property type="match status" value="1"/>
</dbReference>
<dbReference type="SMART" id="SM00387">
    <property type="entry name" value="HATPase_c"/>
    <property type="match status" value="1"/>
</dbReference>
<dbReference type="Gene3D" id="3.30.565.10">
    <property type="entry name" value="Histidine kinase-like ATPase, C-terminal domain"/>
    <property type="match status" value="1"/>
</dbReference>
<evidence type="ECO:0000256" key="4">
    <source>
        <dbReference type="SAM" id="Coils"/>
    </source>
</evidence>
<dbReference type="SMART" id="SM00388">
    <property type="entry name" value="HisKA"/>
    <property type="match status" value="1"/>
</dbReference>
<keyword evidence="4" id="KW-0175">Coiled coil</keyword>
<dbReference type="InterPro" id="IPR004358">
    <property type="entry name" value="Sig_transdc_His_kin-like_C"/>
</dbReference>
<protein>
    <recommendedName>
        <fullName evidence="2">histidine kinase</fullName>
        <ecNumber evidence="2">2.7.13.3</ecNumber>
    </recommendedName>
</protein>
<keyword evidence="6" id="KW-0067">ATP-binding</keyword>
<proteinExistence type="predicted"/>
<name>A0ABT9ECY2_9PROT</name>
<dbReference type="PRINTS" id="PR00344">
    <property type="entry name" value="BCTRLSENSOR"/>
</dbReference>
<dbReference type="Pfam" id="PF00512">
    <property type="entry name" value="HisKA"/>
    <property type="match status" value="1"/>
</dbReference>
<evidence type="ECO:0000313" key="7">
    <source>
        <dbReference type="Proteomes" id="UP001243009"/>
    </source>
</evidence>
<keyword evidence="6" id="KW-0547">Nucleotide-binding</keyword>
<feature type="domain" description="Histidine kinase" evidence="5">
    <location>
        <begin position="200"/>
        <end position="426"/>
    </location>
</feature>
<evidence type="ECO:0000313" key="6">
    <source>
        <dbReference type="EMBL" id="MDO9714073.1"/>
    </source>
</evidence>
<comment type="caution">
    <text evidence="6">The sequence shown here is derived from an EMBL/GenBank/DDBJ whole genome shotgun (WGS) entry which is preliminary data.</text>
</comment>
<dbReference type="PANTHER" id="PTHR43065:SF42">
    <property type="entry name" value="TWO-COMPONENT SENSOR PPRA"/>
    <property type="match status" value="1"/>
</dbReference>
<dbReference type="PANTHER" id="PTHR43065">
    <property type="entry name" value="SENSOR HISTIDINE KINASE"/>
    <property type="match status" value="1"/>
</dbReference>
<accession>A0ABT9ECY2</accession>
<gene>
    <name evidence="6" type="ORF">Q7A36_37575</name>
</gene>
<feature type="coiled-coil region" evidence="4">
    <location>
        <begin position="157"/>
        <end position="191"/>
    </location>
</feature>
<dbReference type="InterPro" id="IPR003661">
    <property type="entry name" value="HisK_dim/P_dom"/>
</dbReference>
<comment type="catalytic activity">
    <reaction evidence="1">
        <text>ATP + protein L-histidine = ADP + protein N-phospho-L-histidine.</text>
        <dbReference type="EC" id="2.7.13.3"/>
    </reaction>
</comment>
<organism evidence="6 7">
    <name type="scientific">Paracraurococcus lichenis</name>
    <dbReference type="NCBI Taxonomy" id="3064888"/>
    <lineage>
        <taxon>Bacteria</taxon>
        <taxon>Pseudomonadati</taxon>
        <taxon>Pseudomonadota</taxon>
        <taxon>Alphaproteobacteria</taxon>
        <taxon>Acetobacterales</taxon>
        <taxon>Roseomonadaceae</taxon>
        <taxon>Paracraurococcus</taxon>
    </lineage>
</organism>
<dbReference type="CDD" id="cd00082">
    <property type="entry name" value="HisKA"/>
    <property type="match status" value="1"/>
</dbReference>
<dbReference type="SUPFAM" id="SSF52172">
    <property type="entry name" value="CheY-like"/>
    <property type="match status" value="1"/>
</dbReference>
<reference evidence="6 7" key="1">
    <citation type="submission" date="2023-08" db="EMBL/GenBank/DDBJ databases">
        <title>The draft genome sequence of Paracraurococcus sp. LOR1-02.</title>
        <authorList>
            <person name="Kingkaew E."/>
            <person name="Tanasupawat S."/>
        </authorList>
    </citation>
    <scope>NUCLEOTIDE SEQUENCE [LARGE SCALE GENOMIC DNA]</scope>
    <source>
        <strain evidence="6 7">LOR1-02</strain>
    </source>
</reference>
<evidence type="ECO:0000256" key="3">
    <source>
        <dbReference type="ARBA" id="ARBA00022553"/>
    </source>
</evidence>
<dbReference type="EC" id="2.7.13.3" evidence="2"/>
<dbReference type="Proteomes" id="UP001243009">
    <property type="component" value="Unassembled WGS sequence"/>
</dbReference>
<sequence>MPDRLGAPPAGPVLILTPTGRDAEGAAALLSAEGIESRIYRTLAELRAALDDAAGAVLLADEALFRADLDALAERLAAQPPWSDLPFIVLIQAGIAARRQMAELNLPGKLGNVMFLERPLSALSLVSAVRSALRARQRQRQGRDYLAEQVGAAERQAALLEARVRERTAALEETERERQKIAAALAQAQKMEAVGQLTGGLAHDFNNMLTGIVGSLELLQTRLAQGRIEQFGRYIGMVQQGARRAAALTQRLLAFSRRQTLDPKPTSLNTLVTGMTELIRSTVGPGIAIETVLREELWLTLCDPHQLENALLNLCINARDAMPEGGQLTIETENTRLTPVQAAALPEARPGEYAVMCVTDTGCAMPPEVIARVFDPFFTTKPLGQGTGLGLSMIYGFVQQSGGHVQISSVVHGSAVWTHVALPAFGVMQRGHTSDIQAQAYGSAHWQRWRPRWPDARLFAIGVRHR</sequence>
<dbReference type="InterPro" id="IPR011006">
    <property type="entry name" value="CheY-like_superfamily"/>
</dbReference>
<dbReference type="RefSeq" id="WP_305108914.1">
    <property type="nucleotide sequence ID" value="NZ_JAUTWS010000159.1"/>
</dbReference>
<keyword evidence="7" id="KW-1185">Reference proteome</keyword>